<protein>
    <submittedName>
        <fullName evidence="1">Uncharacterized protein</fullName>
    </submittedName>
</protein>
<evidence type="ECO:0000313" key="2">
    <source>
        <dbReference type="Proteomes" id="UP000753908"/>
    </source>
</evidence>
<dbReference type="Proteomes" id="UP000753908">
    <property type="component" value="Unassembled WGS sequence"/>
</dbReference>
<dbReference type="AlphaFoldDB" id="A0A951PK96"/>
<sequence>MIEFCTNNEAHPGELVELNKINKDSKETAKARKVKPSAMTLVIKHLLVQPHTSASLVQKIGIYSSSHISHCLRKLKKAGLIGAVWDFQKVGLVYYNLKLEKDEQANE</sequence>
<dbReference type="InterPro" id="IPR036388">
    <property type="entry name" value="WH-like_DNA-bd_sf"/>
</dbReference>
<organism evidence="1 2">
    <name type="scientific">Symplocastrum torsivum CPER-KK1</name>
    <dbReference type="NCBI Taxonomy" id="450513"/>
    <lineage>
        <taxon>Bacteria</taxon>
        <taxon>Bacillati</taxon>
        <taxon>Cyanobacteriota</taxon>
        <taxon>Cyanophyceae</taxon>
        <taxon>Oscillatoriophycideae</taxon>
        <taxon>Oscillatoriales</taxon>
        <taxon>Microcoleaceae</taxon>
        <taxon>Symplocastrum</taxon>
    </lineage>
</organism>
<reference evidence="1" key="2">
    <citation type="journal article" date="2022" name="Microbiol. Resour. Announc.">
        <title>Metagenome Sequencing to Explore Phylogenomics of Terrestrial Cyanobacteria.</title>
        <authorList>
            <person name="Ward R.D."/>
            <person name="Stajich J.E."/>
            <person name="Johansen J.R."/>
            <person name="Huntemann M."/>
            <person name="Clum A."/>
            <person name="Foster B."/>
            <person name="Foster B."/>
            <person name="Roux S."/>
            <person name="Palaniappan K."/>
            <person name="Varghese N."/>
            <person name="Mukherjee S."/>
            <person name="Reddy T.B.K."/>
            <person name="Daum C."/>
            <person name="Copeland A."/>
            <person name="Chen I.A."/>
            <person name="Ivanova N.N."/>
            <person name="Kyrpides N.C."/>
            <person name="Shapiro N."/>
            <person name="Eloe-Fadrosh E.A."/>
            <person name="Pietrasiak N."/>
        </authorList>
    </citation>
    <scope>NUCLEOTIDE SEQUENCE</scope>
    <source>
        <strain evidence="1">CPER-KK1</strain>
    </source>
</reference>
<comment type="caution">
    <text evidence="1">The sequence shown here is derived from an EMBL/GenBank/DDBJ whole genome shotgun (WGS) entry which is preliminary data.</text>
</comment>
<dbReference type="InterPro" id="IPR036390">
    <property type="entry name" value="WH_DNA-bd_sf"/>
</dbReference>
<reference evidence="1" key="1">
    <citation type="submission" date="2021-05" db="EMBL/GenBank/DDBJ databases">
        <authorList>
            <person name="Pietrasiak N."/>
            <person name="Ward R."/>
            <person name="Stajich J.E."/>
            <person name="Kurbessoian T."/>
        </authorList>
    </citation>
    <scope>NUCLEOTIDE SEQUENCE</scope>
    <source>
        <strain evidence="1">CPER-KK1</strain>
    </source>
</reference>
<proteinExistence type="predicted"/>
<dbReference type="Gene3D" id="1.10.10.10">
    <property type="entry name" value="Winged helix-like DNA-binding domain superfamily/Winged helix DNA-binding domain"/>
    <property type="match status" value="1"/>
</dbReference>
<gene>
    <name evidence="1" type="ORF">KME25_08520</name>
</gene>
<accession>A0A951PK96</accession>
<dbReference type="EMBL" id="JAHHIF010000009">
    <property type="protein sequence ID" value="MBW4544472.1"/>
    <property type="molecule type" value="Genomic_DNA"/>
</dbReference>
<dbReference type="SUPFAM" id="SSF46785">
    <property type="entry name" value="Winged helix' DNA-binding domain"/>
    <property type="match status" value="1"/>
</dbReference>
<name>A0A951PK96_9CYAN</name>
<evidence type="ECO:0000313" key="1">
    <source>
        <dbReference type="EMBL" id="MBW4544472.1"/>
    </source>
</evidence>